<dbReference type="InterPro" id="IPR050101">
    <property type="entry name" value="CinA"/>
</dbReference>
<dbReference type="CDD" id="cd00885">
    <property type="entry name" value="cinA"/>
    <property type="match status" value="1"/>
</dbReference>
<organism evidence="2 3">
    <name type="scientific">Alkalispirillum mobile</name>
    <dbReference type="NCBI Taxonomy" id="85925"/>
    <lineage>
        <taxon>Bacteria</taxon>
        <taxon>Pseudomonadati</taxon>
        <taxon>Pseudomonadota</taxon>
        <taxon>Gammaproteobacteria</taxon>
        <taxon>Chromatiales</taxon>
        <taxon>Ectothiorhodospiraceae</taxon>
        <taxon>Alkalispirillum</taxon>
    </lineage>
</organism>
<name>A0A498C5B4_9GAMM</name>
<evidence type="ECO:0000313" key="2">
    <source>
        <dbReference type="EMBL" id="RLK50179.1"/>
    </source>
</evidence>
<dbReference type="EMBL" id="RCDA01000001">
    <property type="protein sequence ID" value="RLK50179.1"/>
    <property type="molecule type" value="Genomic_DNA"/>
</dbReference>
<sequence length="251" mass="28355">MAEQWEPRFGVLIIGDELLSGRRQDKHMAAVIERLDARGLELSWARIVGDDPQLLTENLRETFRSGDVVFSFGGIGATPDDRTRQCAGEALDLPLVLHPEGEREIREQFGDRATAQRLRMAEFPEGAELVPNPVNRVAGFSIRHHHFVPGFPKMAWPMVEWVLDHHYARWHAPGVRVQQTFRVPGAREGDLIPLMEQFVARYPELRLSCLPRSDAKGFEVELGLRGEADQVEPAMEALRAAVTAMGYEVRE</sequence>
<evidence type="ECO:0000259" key="1">
    <source>
        <dbReference type="SMART" id="SM00852"/>
    </source>
</evidence>
<dbReference type="Pfam" id="PF00994">
    <property type="entry name" value="MoCF_biosynth"/>
    <property type="match status" value="1"/>
</dbReference>
<dbReference type="InterPro" id="IPR036425">
    <property type="entry name" value="MoaB/Mog-like_dom_sf"/>
</dbReference>
<gene>
    <name evidence="2" type="ORF">DFR31_0068</name>
</gene>
<reference evidence="2 3" key="1">
    <citation type="submission" date="2018-10" db="EMBL/GenBank/DDBJ databases">
        <title>Genomic Encyclopedia of Type Strains, Phase IV (KMG-IV): sequencing the most valuable type-strain genomes for metagenomic binning, comparative biology and taxonomic classification.</title>
        <authorList>
            <person name="Goeker M."/>
        </authorList>
    </citation>
    <scope>NUCLEOTIDE SEQUENCE [LARGE SCALE GENOMIC DNA]</scope>
    <source>
        <strain evidence="2 3">DSM 12769</strain>
    </source>
</reference>
<dbReference type="InterPro" id="IPR001453">
    <property type="entry name" value="MoaB/Mog_dom"/>
</dbReference>
<dbReference type="OrthoDB" id="9801454at2"/>
<dbReference type="RefSeq" id="WP_121440687.1">
    <property type="nucleotide sequence ID" value="NZ_RCDA01000001.1"/>
</dbReference>
<accession>A0A498C5B4</accession>
<dbReference type="SUPFAM" id="SSF53218">
    <property type="entry name" value="Molybdenum cofactor biosynthesis proteins"/>
    <property type="match status" value="1"/>
</dbReference>
<dbReference type="PANTHER" id="PTHR13939:SF0">
    <property type="entry name" value="NMN AMIDOHYDROLASE-LIKE PROTEIN YFAY"/>
    <property type="match status" value="1"/>
</dbReference>
<evidence type="ECO:0000313" key="3">
    <source>
        <dbReference type="Proteomes" id="UP000275461"/>
    </source>
</evidence>
<dbReference type="Gene3D" id="3.40.980.10">
    <property type="entry name" value="MoaB/Mog-like domain"/>
    <property type="match status" value="1"/>
</dbReference>
<feature type="domain" description="MoaB/Mog" evidence="1">
    <location>
        <begin position="10"/>
        <end position="170"/>
    </location>
</feature>
<proteinExistence type="predicted"/>
<dbReference type="SMART" id="SM00852">
    <property type="entry name" value="MoCF_biosynth"/>
    <property type="match status" value="1"/>
</dbReference>
<dbReference type="PANTHER" id="PTHR13939">
    <property type="entry name" value="NICOTINAMIDE-NUCLEOTIDE AMIDOHYDROLASE PNCC"/>
    <property type="match status" value="1"/>
</dbReference>
<keyword evidence="3" id="KW-1185">Reference proteome</keyword>
<dbReference type="AlphaFoldDB" id="A0A498C5B4"/>
<comment type="caution">
    <text evidence="2">The sequence shown here is derived from an EMBL/GenBank/DDBJ whole genome shotgun (WGS) entry which is preliminary data.</text>
</comment>
<protein>
    <submittedName>
        <fullName evidence="2">Molybdopterin-biosynthesis enzyme MoeA-like protein</fullName>
    </submittedName>
</protein>
<dbReference type="Proteomes" id="UP000275461">
    <property type="component" value="Unassembled WGS sequence"/>
</dbReference>